<dbReference type="Proteomes" id="UP000585614">
    <property type="component" value="Unassembled WGS sequence"/>
</dbReference>
<keyword evidence="5 11" id="KW-0812">Transmembrane</keyword>
<keyword evidence="9 11" id="KW-0675">Receptor</keyword>
<keyword evidence="3 11" id="KW-1003">Cell membrane</keyword>
<dbReference type="GO" id="GO:0019236">
    <property type="term" value="P:response to pheromone"/>
    <property type="evidence" value="ECO:0007669"/>
    <property type="project" value="UniProtKB-KW"/>
</dbReference>
<organism evidence="12 13">
    <name type="scientific">Rhinolophus ferrumequinum</name>
    <name type="common">Greater horseshoe bat</name>
    <dbReference type="NCBI Taxonomy" id="59479"/>
    <lineage>
        <taxon>Eukaryota</taxon>
        <taxon>Metazoa</taxon>
        <taxon>Chordata</taxon>
        <taxon>Craniata</taxon>
        <taxon>Vertebrata</taxon>
        <taxon>Euteleostomi</taxon>
        <taxon>Mammalia</taxon>
        <taxon>Eutheria</taxon>
        <taxon>Laurasiatheria</taxon>
        <taxon>Chiroptera</taxon>
        <taxon>Yinpterochiroptera</taxon>
        <taxon>Rhinolophoidea</taxon>
        <taxon>Rhinolophidae</taxon>
        <taxon>Rhinolophinae</taxon>
        <taxon>Rhinolophus</taxon>
    </lineage>
</organism>
<dbReference type="AlphaFoldDB" id="A0A7J7SLM9"/>
<feature type="transmembrane region" description="Helical" evidence="11">
    <location>
        <begin position="45"/>
        <end position="63"/>
    </location>
</feature>
<evidence type="ECO:0000256" key="9">
    <source>
        <dbReference type="ARBA" id="ARBA00023170"/>
    </source>
</evidence>
<keyword evidence="8 11" id="KW-0472">Membrane</keyword>
<reference evidence="12 13" key="1">
    <citation type="journal article" date="2020" name="Nature">
        <title>Six reference-quality genomes reveal evolution of bat adaptations.</title>
        <authorList>
            <person name="Jebb D."/>
            <person name="Huang Z."/>
            <person name="Pippel M."/>
            <person name="Hughes G.M."/>
            <person name="Lavrichenko K."/>
            <person name="Devanna P."/>
            <person name="Winkler S."/>
            <person name="Jermiin L.S."/>
            <person name="Skirmuntt E.C."/>
            <person name="Katzourakis A."/>
            <person name="Burkitt-Gray L."/>
            <person name="Ray D.A."/>
            <person name="Sullivan K.A.M."/>
            <person name="Roscito J.G."/>
            <person name="Kirilenko B.M."/>
            <person name="Davalos L.M."/>
            <person name="Corthals A.P."/>
            <person name="Power M.L."/>
            <person name="Jones G."/>
            <person name="Ransome R.D."/>
            <person name="Dechmann D.K.N."/>
            <person name="Locatelli A.G."/>
            <person name="Puechmaille S.J."/>
            <person name="Fedrigo O."/>
            <person name="Jarvis E.D."/>
            <person name="Hiller M."/>
            <person name="Vernes S.C."/>
            <person name="Myers E.W."/>
            <person name="Teeling E.C."/>
        </authorList>
    </citation>
    <scope>NUCLEOTIDE SEQUENCE [LARGE SCALE GENOMIC DNA]</scope>
    <source>
        <strain evidence="12">MRhiFer1</strain>
        <tissue evidence="12">Lung</tissue>
    </source>
</reference>
<protein>
    <recommendedName>
        <fullName evidence="11">Vomeronasal type-1 receptor</fullName>
    </recommendedName>
</protein>
<evidence type="ECO:0000256" key="1">
    <source>
        <dbReference type="ARBA" id="ARBA00004651"/>
    </source>
</evidence>
<keyword evidence="7 11" id="KW-0297">G-protein coupled receptor</keyword>
<evidence type="ECO:0000313" key="12">
    <source>
        <dbReference type="EMBL" id="KAF6289329.1"/>
    </source>
</evidence>
<keyword evidence="4 11" id="KW-0589">Pheromone response</keyword>
<evidence type="ECO:0000256" key="10">
    <source>
        <dbReference type="ARBA" id="ARBA00023224"/>
    </source>
</evidence>
<feature type="transmembrane region" description="Helical" evidence="11">
    <location>
        <begin position="12"/>
        <end position="33"/>
    </location>
</feature>
<comment type="caution">
    <text evidence="11">Lacks conserved residue(s) required for the propagation of feature annotation.</text>
</comment>
<evidence type="ECO:0000256" key="6">
    <source>
        <dbReference type="ARBA" id="ARBA00022989"/>
    </source>
</evidence>
<dbReference type="EMBL" id="JACAGC010000022">
    <property type="protein sequence ID" value="KAF6289329.1"/>
    <property type="molecule type" value="Genomic_DNA"/>
</dbReference>
<keyword evidence="6 11" id="KW-1133">Transmembrane helix</keyword>
<comment type="subcellular location">
    <subcellularLocation>
        <location evidence="1 11">Cell membrane</location>
        <topology evidence="1 11">Multi-pass membrane protein</topology>
    </subcellularLocation>
</comment>
<dbReference type="GO" id="GO:0016503">
    <property type="term" value="F:pheromone receptor activity"/>
    <property type="evidence" value="ECO:0007669"/>
    <property type="project" value="InterPro"/>
</dbReference>
<keyword evidence="10 11" id="KW-0807">Transducer</keyword>
<evidence type="ECO:0000313" key="13">
    <source>
        <dbReference type="Proteomes" id="UP000585614"/>
    </source>
</evidence>
<evidence type="ECO:0000256" key="8">
    <source>
        <dbReference type="ARBA" id="ARBA00023136"/>
    </source>
</evidence>
<sequence length="123" mass="13629">MLFASLKTGIIFFTQTEIGLLGNLSLLCVYNFALLTGRNLRPTDLIFMQLVSANFLALFSKGVPQTMAAFGWRYFLDDTGCKLVFCFHSVAIGVSFNTICLLNGFQIIKLNPSIYLEVDGAQD</sequence>
<dbReference type="PANTHER" id="PTHR24062">
    <property type="entry name" value="VOMERONASAL TYPE-1 RECEPTOR"/>
    <property type="match status" value="1"/>
</dbReference>
<gene>
    <name evidence="12" type="ORF">mRhiFer1_018184</name>
</gene>
<accession>A0A7J7SLM9</accession>
<evidence type="ECO:0000256" key="2">
    <source>
        <dbReference type="ARBA" id="ARBA00010663"/>
    </source>
</evidence>
<dbReference type="Gene3D" id="1.20.1070.10">
    <property type="entry name" value="Rhodopsin 7-helix transmembrane proteins"/>
    <property type="match status" value="1"/>
</dbReference>
<name>A0A7J7SLM9_RHIFE</name>
<proteinExistence type="inferred from homology"/>
<dbReference type="InterPro" id="IPR004072">
    <property type="entry name" value="Vmron_rcpt_1"/>
</dbReference>
<feature type="transmembrane region" description="Helical" evidence="11">
    <location>
        <begin position="83"/>
        <end position="105"/>
    </location>
</feature>
<evidence type="ECO:0000256" key="3">
    <source>
        <dbReference type="ARBA" id="ARBA00022475"/>
    </source>
</evidence>
<comment type="caution">
    <text evidence="12">The sequence shown here is derived from an EMBL/GenBank/DDBJ whole genome shotgun (WGS) entry which is preliminary data.</text>
</comment>
<evidence type="ECO:0000256" key="11">
    <source>
        <dbReference type="RuleBase" id="RU364061"/>
    </source>
</evidence>
<evidence type="ECO:0000256" key="5">
    <source>
        <dbReference type="ARBA" id="ARBA00022692"/>
    </source>
</evidence>
<evidence type="ECO:0000256" key="7">
    <source>
        <dbReference type="ARBA" id="ARBA00023040"/>
    </source>
</evidence>
<evidence type="ECO:0000256" key="4">
    <source>
        <dbReference type="ARBA" id="ARBA00022507"/>
    </source>
</evidence>
<dbReference type="SUPFAM" id="SSF81321">
    <property type="entry name" value="Family A G protein-coupled receptor-like"/>
    <property type="match status" value="1"/>
</dbReference>
<dbReference type="GO" id="GO:0005886">
    <property type="term" value="C:plasma membrane"/>
    <property type="evidence" value="ECO:0007669"/>
    <property type="project" value="UniProtKB-SubCell"/>
</dbReference>
<dbReference type="Pfam" id="PF03402">
    <property type="entry name" value="V1R"/>
    <property type="match status" value="1"/>
</dbReference>
<comment type="similarity">
    <text evidence="2 11">Belongs to the G-protein coupled receptor 1 family.</text>
</comment>